<comment type="caution">
    <text evidence="2">The sequence shown here is derived from an EMBL/GenBank/DDBJ whole genome shotgun (WGS) entry which is preliminary data.</text>
</comment>
<evidence type="ECO:0000313" key="2">
    <source>
        <dbReference type="EMBL" id="MEQ2564763.1"/>
    </source>
</evidence>
<protein>
    <submittedName>
        <fullName evidence="2">Uncharacterized protein</fullName>
    </submittedName>
</protein>
<evidence type="ECO:0000313" key="3">
    <source>
        <dbReference type="Proteomes" id="UP001478133"/>
    </source>
</evidence>
<dbReference type="RefSeq" id="WP_329979915.1">
    <property type="nucleotide sequence ID" value="NZ_JBBMEY010000001.1"/>
</dbReference>
<dbReference type="EMBL" id="JBBMFI010000001">
    <property type="protein sequence ID" value="MEQ2564763.1"/>
    <property type="molecule type" value="Genomic_DNA"/>
</dbReference>
<accession>A0ABV1HT42</accession>
<sequence>MKRKYIFILFGAVALFSLLLIGYMMYNSYSLPIQGEEVRKEWLCTNNKMKIVSYSNKFPYDVFSMNKIFIDGEEYSYEPCDGKQFLVAEDYYTGEPKIMEGHCSSNSDGSITLHIDRVYSKKYNDLRNNDYVFYETDG</sequence>
<keyword evidence="3" id="KW-1185">Reference proteome</keyword>
<keyword evidence="1" id="KW-0812">Transmembrane</keyword>
<feature type="transmembrane region" description="Helical" evidence="1">
    <location>
        <begin position="7"/>
        <end position="26"/>
    </location>
</feature>
<gene>
    <name evidence="2" type="ORF">ABFO16_00740</name>
</gene>
<evidence type="ECO:0000256" key="1">
    <source>
        <dbReference type="SAM" id="Phobius"/>
    </source>
</evidence>
<keyword evidence="1" id="KW-1133">Transmembrane helix</keyword>
<proteinExistence type="predicted"/>
<keyword evidence="1" id="KW-0472">Membrane</keyword>
<organism evidence="2 3">
    <name type="scientific">Ruminococcoides intestinihominis</name>
    <dbReference type="NCBI Taxonomy" id="3133161"/>
    <lineage>
        <taxon>Bacteria</taxon>
        <taxon>Bacillati</taxon>
        <taxon>Bacillota</taxon>
        <taxon>Clostridia</taxon>
        <taxon>Eubacteriales</taxon>
        <taxon>Oscillospiraceae</taxon>
        <taxon>Ruminococcoides</taxon>
    </lineage>
</organism>
<reference evidence="2 3" key="1">
    <citation type="submission" date="2024-03" db="EMBL/GenBank/DDBJ databases">
        <title>Human intestinal bacterial collection.</title>
        <authorList>
            <person name="Pauvert C."/>
            <person name="Hitch T.C.A."/>
            <person name="Clavel T."/>
        </authorList>
    </citation>
    <scope>NUCLEOTIDE SEQUENCE [LARGE SCALE GENOMIC DNA]</scope>
    <source>
        <strain evidence="2 3">CLA-AP-H18</strain>
    </source>
</reference>
<name>A0ABV1HT42_9FIRM</name>
<dbReference type="Proteomes" id="UP001478133">
    <property type="component" value="Unassembled WGS sequence"/>
</dbReference>